<keyword evidence="9" id="KW-1185">Reference proteome</keyword>
<evidence type="ECO:0000256" key="5">
    <source>
        <dbReference type="SAM" id="MobiDB-lite"/>
    </source>
</evidence>
<feature type="region of interest" description="Disordered" evidence="5">
    <location>
        <begin position="197"/>
        <end position="268"/>
    </location>
</feature>
<keyword evidence="7" id="KW-0732">Signal</keyword>
<dbReference type="EMBL" id="JAVRRD010000001">
    <property type="protein sequence ID" value="KAK5064573.1"/>
    <property type="molecule type" value="Genomic_DNA"/>
</dbReference>
<dbReference type="InterPro" id="IPR051694">
    <property type="entry name" value="Immunoregulatory_rcpt-like"/>
</dbReference>
<dbReference type="GO" id="GO:0016020">
    <property type="term" value="C:membrane"/>
    <property type="evidence" value="ECO:0007669"/>
    <property type="project" value="UniProtKB-SubCell"/>
</dbReference>
<evidence type="ECO:0000313" key="9">
    <source>
        <dbReference type="Proteomes" id="UP001358417"/>
    </source>
</evidence>
<evidence type="ECO:0000256" key="3">
    <source>
        <dbReference type="ARBA" id="ARBA00022989"/>
    </source>
</evidence>
<reference evidence="8 9" key="1">
    <citation type="submission" date="2023-08" db="EMBL/GenBank/DDBJ databases">
        <title>Black Yeasts Isolated from many extreme environments.</title>
        <authorList>
            <person name="Coleine C."/>
            <person name="Stajich J.E."/>
            <person name="Selbmann L."/>
        </authorList>
    </citation>
    <scope>NUCLEOTIDE SEQUENCE [LARGE SCALE GENOMIC DNA]</scope>
    <source>
        <strain evidence="8 9">CCFEE 5792</strain>
    </source>
</reference>
<feature type="region of interest" description="Disordered" evidence="5">
    <location>
        <begin position="84"/>
        <end position="157"/>
    </location>
</feature>
<evidence type="ECO:0000256" key="7">
    <source>
        <dbReference type="SAM" id="SignalP"/>
    </source>
</evidence>
<dbReference type="RefSeq" id="XP_064711897.1">
    <property type="nucleotide sequence ID" value="XM_064844037.1"/>
</dbReference>
<dbReference type="Proteomes" id="UP001358417">
    <property type="component" value="Unassembled WGS sequence"/>
</dbReference>
<evidence type="ECO:0000256" key="6">
    <source>
        <dbReference type="SAM" id="Phobius"/>
    </source>
</evidence>
<organism evidence="8 9">
    <name type="scientific">Exophiala bonariae</name>
    <dbReference type="NCBI Taxonomy" id="1690606"/>
    <lineage>
        <taxon>Eukaryota</taxon>
        <taxon>Fungi</taxon>
        <taxon>Dikarya</taxon>
        <taxon>Ascomycota</taxon>
        <taxon>Pezizomycotina</taxon>
        <taxon>Eurotiomycetes</taxon>
        <taxon>Chaetothyriomycetidae</taxon>
        <taxon>Chaetothyriales</taxon>
        <taxon>Herpotrichiellaceae</taxon>
        <taxon>Exophiala</taxon>
    </lineage>
</organism>
<gene>
    <name evidence="8" type="ORF">LTR84_000406</name>
</gene>
<dbReference type="AlphaFoldDB" id="A0AAV9NQT5"/>
<keyword evidence="2 6" id="KW-0812">Transmembrane</keyword>
<protein>
    <recommendedName>
        <fullName evidence="10">Mid2 domain-containing protein</fullName>
    </recommendedName>
</protein>
<comment type="caution">
    <text evidence="8">The sequence shown here is derived from an EMBL/GenBank/DDBJ whole genome shotgun (WGS) entry which is preliminary data.</text>
</comment>
<evidence type="ECO:0008006" key="10">
    <source>
        <dbReference type="Google" id="ProtNLM"/>
    </source>
</evidence>
<dbReference type="GeneID" id="89968628"/>
<evidence type="ECO:0000256" key="4">
    <source>
        <dbReference type="ARBA" id="ARBA00023136"/>
    </source>
</evidence>
<accession>A0AAV9NQT5</accession>
<dbReference type="PANTHER" id="PTHR15549">
    <property type="entry name" value="PAIRED IMMUNOGLOBULIN-LIKE TYPE 2 RECEPTOR"/>
    <property type="match status" value="1"/>
</dbReference>
<keyword evidence="4 6" id="KW-0472">Membrane</keyword>
<comment type="subcellular location">
    <subcellularLocation>
        <location evidence="1">Membrane</location>
        <topology evidence="1">Single-pass membrane protein</topology>
    </subcellularLocation>
</comment>
<name>A0AAV9NQT5_9EURO</name>
<keyword evidence="3 6" id="KW-1133">Transmembrane helix</keyword>
<feature type="compositionally biased region" description="Low complexity" evidence="5">
    <location>
        <begin position="213"/>
        <end position="224"/>
    </location>
</feature>
<evidence type="ECO:0000313" key="8">
    <source>
        <dbReference type="EMBL" id="KAK5064573.1"/>
    </source>
</evidence>
<feature type="chain" id="PRO_5043866419" description="Mid2 domain-containing protein" evidence="7">
    <location>
        <begin position="17"/>
        <end position="268"/>
    </location>
</feature>
<dbReference type="PANTHER" id="PTHR15549:SF26">
    <property type="entry name" value="AXIAL BUDDING PATTERN PROTEIN 2-RELATED"/>
    <property type="match status" value="1"/>
</dbReference>
<feature type="compositionally biased region" description="Low complexity" evidence="5">
    <location>
        <begin position="85"/>
        <end position="151"/>
    </location>
</feature>
<evidence type="ECO:0000256" key="2">
    <source>
        <dbReference type="ARBA" id="ARBA00022692"/>
    </source>
</evidence>
<evidence type="ECO:0000256" key="1">
    <source>
        <dbReference type="ARBA" id="ARBA00004167"/>
    </source>
</evidence>
<feature type="transmembrane region" description="Helical" evidence="6">
    <location>
        <begin position="164"/>
        <end position="187"/>
    </location>
</feature>
<sequence length="268" mass="27508">MAAVKLLVAVAHTTACQTISVNIKTEDSIVDLVRMKPGTVAIVLSSVKTITQETEYSKADVELFTLAPISTIGQIISTTFSNFQASPTTAPTTSRSSTTTSSTSTPSISTTTGSTSEGNTSSSPTTSSRTISDTSSSTGTGTAAGASATGSGESGGGGGSNTGAIAGGVVGGLAVLGAIGLGAWWLFVRKRNDKSGAAAVAPTSPNDNKEHYQYYGGPQGGYYQSAPQHEPREMDGGQTMIPHEMDSTPQRQQPNAWHELPAESMPRR</sequence>
<proteinExistence type="predicted"/>
<feature type="signal peptide" evidence="7">
    <location>
        <begin position="1"/>
        <end position="16"/>
    </location>
</feature>
<dbReference type="GO" id="GO:0071944">
    <property type="term" value="C:cell periphery"/>
    <property type="evidence" value="ECO:0007669"/>
    <property type="project" value="UniProtKB-ARBA"/>
</dbReference>